<dbReference type="Gene3D" id="2.120.10.30">
    <property type="entry name" value="TolB, C-terminal domain"/>
    <property type="match status" value="1"/>
</dbReference>
<feature type="chain" id="PRO_5019529958" evidence="2">
    <location>
        <begin position="25"/>
        <end position="387"/>
    </location>
</feature>
<keyword evidence="2" id="KW-0732">Signal</keyword>
<dbReference type="AlphaFoldDB" id="A0A443IW10"/>
<feature type="region of interest" description="Disordered" evidence="1">
    <location>
        <begin position="29"/>
        <end position="53"/>
    </location>
</feature>
<dbReference type="SUPFAM" id="SSF50952">
    <property type="entry name" value="Soluble quinoprotein glucose dehydrogenase"/>
    <property type="match status" value="1"/>
</dbReference>
<keyword evidence="5" id="KW-1185">Reference proteome</keyword>
<organism evidence="4 5">
    <name type="scientific">Paenirhodobacter populi</name>
    <dbReference type="NCBI Taxonomy" id="2306993"/>
    <lineage>
        <taxon>Bacteria</taxon>
        <taxon>Pseudomonadati</taxon>
        <taxon>Pseudomonadota</taxon>
        <taxon>Alphaproteobacteria</taxon>
        <taxon>Rhodobacterales</taxon>
        <taxon>Rhodobacter group</taxon>
        <taxon>Paenirhodobacter</taxon>
    </lineage>
</organism>
<dbReference type="InterPro" id="IPR011042">
    <property type="entry name" value="6-blade_b-propeller_TolB-like"/>
</dbReference>
<sequence>MTSLIPRRLMWIVSAALLPLAAPAQDFNAAPPNAPSQSPAFPGQTRAPVISSAEPAQQVVARLDSPWGMAELPEGGWIVTEKAGQLRIVSPEGAVSDPVAGVPDVDARGQGGLLDVVLADDFATSRQLFWSFSEPREGGNATAVATGILSPDGTALSDVRVIFQQNPAWNSDKHFGSRLVLDGQGGLFVTTGDRSVMQARPLAQDPQSGLGKVIRIDLAGDSAEVWTIGHRNIQSAAIAPDGQLWVVEHGARGGDELNLIEKGKNYGWPVASYGVEYSGGPIGQGATQAEGTEQPVYYWDPVIAPSGMAFYDGALFPEWQGNALIGGLRGQALVRLKIEDGKVTGEARHLQGQGRIRDVAVARDGAVMVLTDGPGGALIRLTPGEDA</sequence>
<dbReference type="PANTHER" id="PTHR19328">
    <property type="entry name" value="HEDGEHOG-INTERACTING PROTEIN"/>
    <property type="match status" value="1"/>
</dbReference>
<dbReference type="Pfam" id="PF07995">
    <property type="entry name" value="GSDH"/>
    <property type="match status" value="1"/>
</dbReference>
<comment type="caution">
    <text evidence="4">The sequence shown here is derived from an EMBL/GenBank/DDBJ whole genome shotgun (WGS) entry which is preliminary data.</text>
</comment>
<dbReference type="Proteomes" id="UP000285710">
    <property type="component" value="Unassembled WGS sequence"/>
</dbReference>
<dbReference type="InterPro" id="IPR011041">
    <property type="entry name" value="Quinoprot_gluc/sorb_DH_b-prop"/>
</dbReference>
<reference evidence="4 5" key="2">
    <citation type="submission" date="2019-01" db="EMBL/GenBank/DDBJ databases">
        <authorList>
            <person name="Li Y."/>
        </authorList>
    </citation>
    <scope>NUCLEOTIDE SEQUENCE [LARGE SCALE GENOMIC DNA]</scope>
    <source>
        <strain evidence="4 5">2D-5</strain>
    </source>
</reference>
<feature type="signal peptide" evidence="2">
    <location>
        <begin position="1"/>
        <end position="24"/>
    </location>
</feature>
<reference evidence="4 5" key="1">
    <citation type="submission" date="2019-01" db="EMBL/GenBank/DDBJ databases">
        <title>Sinorhodobacter populi sp. nov. isolated from the symptomatic bark tissue of Populus euramericana canker.</title>
        <authorList>
            <person name="Xu G."/>
        </authorList>
    </citation>
    <scope>NUCLEOTIDE SEQUENCE [LARGE SCALE GENOMIC DNA]</scope>
    <source>
        <strain evidence="4 5">2D-5</strain>
    </source>
</reference>
<dbReference type="InterPro" id="IPR012938">
    <property type="entry name" value="Glc/Sorbosone_DH"/>
</dbReference>
<evidence type="ECO:0000256" key="2">
    <source>
        <dbReference type="SAM" id="SignalP"/>
    </source>
</evidence>
<accession>A0A443IW10</accession>
<feature type="compositionally biased region" description="Low complexity" evidence="1">
    <location>
        <begin position="29"/>
        <end position="42"/>
    </location>
</feature>
<feature type="domain" description="Glucose/Sorbosone dehydrogenase" evidence="3">
    <location>
        <begin position="63"/>
        <end position="380"/>
    </location>
</feature>
<evidence type="ECO:0000313" key="4">
    <source>
        <dbReference type="EMBL" id="RWR12322.1"/>
    </source>
</evidence>
<dbReference type="EMBL" id="SAUW01000008">
    <property type="protein sequence ID" value="RWR12322.1"/>
    <property type="molecule type" value="Genomic_DNA"/>
</dbReference>
<proteinExistence type="predicted"/>
<dbReference type="RefSeq" id="WP_128269617.1">
    <property type="nucleotide sequence ID" value="NZ_SAUW01000008.1"/>
</dbReference>
<evidence type="ECO:0000313" key="5">
    <source>
        <dbReference type="Proteomes" id="UP000285710"/>
    </source>
</evidence>
<evidence type="ECO:0000259" key="3">
    <source>
        <dbReference type="Pfam" id="PF07995"/>
    </source>
</evidence>
<name>A0A443IW10_9RHOB</name>
<dbReference type="PANTHER" id="PTHR19328:SF75">
    <property type="entry name" value="ALDOSE SUGAR DEHYDROGENASE YLII"/>
    <property type="match status" value="1"/>
</dbReference>
<gene>
    <name evidence="4" type="ORF">D2T33_09465</name>
</gene>
<evidence type="ECO:0000256" key="1">
    <source>
        <dbReference type="SAM" id="MobiDB-lite"/>
    </source>
</evidence>
<protein>
    <submittedName>
        <fullName evidence="4">PQQ-dependent sugar dehydrogenase</fullName>
    </submittedName>
</protein>